<sequence>MSASETDSTVMIELLSLGKGQDGYEIEVGLTDGNGYNIRILELDEYTYSQLNALGPFDSERVRLSLYPKWDPFRNIYYSTLIRMKSTFNETLYFACSQYYVSQLNELKAIERIVQAEETVPEHLQPSFRSEQVSSVADSTKERAKSVVKRRVGPVVLLALVCILLLLSPLSVDRALSVKNEEALEHSEIAEQPTASFPAPVLPQLNNAPDTVPLTPSAEPVVSPQASHKPQKQALPIEEVVIDKNKYTSKLPKGYVALSFDDGPSKYTQEIVDILVDHGVKATFLFIGKNAVHHPDEARYALAKGMSIGNHSWDHSKLTANSEVVNKANLAKASQALQKITGVPISLFRPPYGAIDAKVSRKAAEQQMKVLMWNRDTEDWRKKAPEELIQYFHSVDPSGAIFLMHEKKITVEALPEIIEYLKAKDLKFVIFK</sequence>
<reference evidence="3" key="1">
    <citation type="submission" date="2020-06" db="EMBL/GenBank/DDBJ databases">
        <title>Paenibacillus sp. nov., isolated from soil.</title>
        <authorList>
            <person name="Seo Y.L."/>
        </authorList>
    </citation>
    <scope>NUCLEOTIDE SEQUENCE [LARGE SCALE GENOMIC DNA]</scope>
    <source>
        <strain evidence="3">JW14</strain>
    </source>
</reference>
<gene>
    <name evidence="3" type="ORF">HPT30_21610</name>
</gene>
<dbReference type="CDD" id="cd10917">
    <property type="entry name" value="CE4_NodB_like_6s_7s"/>
    <property type="match status" value="1"/>
</dbReference>
<keyword evidence="1" id="KW-0472">Membrane</keyword>
<dbReference type="InterPro" id="IPR050248">
    <property type="entry name" value="Polysacc_deacetylase_ArnD"/>
</dbReference>
<keyword evidence="4" id="KW-1185">Reference proteome</keyword>
<proteinExistence type="predicted"/>
<evidence type="ECO:0000313" key="4">
    <source>
        <dbReference type="Proteomes" id="UP000564806"/>
    </source>
</evidence>
<dbReference type="PANTHER" id="PTHR10587:SF125">
    <property type="entry name" value="POLYSACCHARIDE DEACETYLASE YHEN-RELATED"/>
    <property type="match status" value="1"/>
</dbReference>
<dbReference type="InterPro" id="IPR011330">
    <property type="entry name" value="Glyco_hydro/deAcase_b/a-brl"/>
</dbReference>
<dbReference type="EMBL" id="JABWCS010000217">
    <property type="protein sequence ID" value="NUU62950.1"/>
    <property type="molecule type" value="Genomic_DNA"/>
</dbReference>
<dbReference type="InterPro" id="IPR002509">
    <property type="entry name" value="NODB_dom"/>
</dbReference>
<dbReference type="PANTHER" id="PTHR10587">
    <property type="entry name" value="GLYCOSYL TRANSFERASE-RELATED"/>
    <property type="match status" value="1"/>
</dbReference>
<dbReference type="Pfam" id="PF01522">
    <property type="entry name" value="Polysacc_deac_1"/>
    <property type="match status" value="1"/>
</dbReference>
<dbReference type="Proteomes" id="UP000564806">
    <property type="component" value="Unassembled WGS sequence"/>
</dbReference>
<dbReference type="PROSITE" id="PS51677">
    <property type="entry name" value="NODB"/>
    <property type="match status" value="1"/>
</dbReference>
<protein>
    <submittedName>
        <fullName evidence="3">Polysaccharide deacetylase family protein</fullName>
    </submittedName>
</protein>
<evidence type="ECO:0000313" key="3">
    <source>
        <dbReference type="EMBL" id="NUU62950.1"/>
    </source>
</evidence>
<feature type="domain" description="NodB homology" evidence="2">
    <location>
        <begin position="254"/>
        <end position="429"/>
    </location>
</feature>
<evidence type="ECO:0000259" key="2">
    <source>
        <dbReference type="PROSITE" id="PS51677"/>
    </source>
</evidence>
<name>A0A850ET19_9BACL</name>
<accession>A0A850ET19</accession>
<keyword evidence="1" id="KW-0812">Transmembrane</keyword>
<dbReference type="AlphaFoldDB" id="A0A850ET19"/>
<comment type="caution">
    <text evidence="3">The sequence shown here is derived from an EMBL/GenBank/DDBJ whole genome shotgun (WGS) entry which is preliminary data.</text>
</comment>
<dbReference type="SUPFAM" id="SSF88713">
    <property type="entry name" value="Glycoside hydrolase/deacetylase"/>
    <property type="match status" value="1"/>
</dbReference>
<dbReference type="GO" id="GO:0005975">
    <property type="term" value="P:carbohydrate metabolic process"/>
    <property type="evidence" value="ECO:0007669"/>
    <property type="project" value="InterPro"/>
</dbReference>
<organism evidence="3 4">
    <name type="scientific">Paenibacillus agri</name>
    <dbReference type="NCBI Taxonomy" id="2744309"/>
    <lineage>
        <taxon>Bacteria</taxon>
        <taxon>Bacillati</taxon>
        <taxon>Bacillota</taxon>
        <taxon>Bacilli</taxon>
        <taxon>Bacillales</taxon>
        <taxon>Paenibacillaceae</taxon>
        <taxon>Paenibacillus</taxon>
    </lineage>
</organism>
<feature type="transmembrane region" description="Helical" evidence="1">
    <location>
        <begin position="152"/>
        <end position="172"/>
    </location>
</feature>
<dbReference type="GO" id="GO:0016810">
    <property type="term" value="F:hydrolase activity, acting on carbon-nitrogen (but not peptide) bonds"/>
    <property type="evidence" value="ECO:0007669"/>
    <property type="project" value="InterPro"/>
</dbReference>
<evidence type="ECO:0000256" key="1">
    <source>
        <dbReference type="SAM" id="Phobius"/>
    </source>
</evidence>
<keyword evidence="1" id="KW-1133">Transmembrane helix</keyword>
<dbReference type="RefSeq" id="WP_175373396.1">
    <property type="nucleotide sequence ID" value="NZ_JABWCS010000217.1"/>
</dbReference>
<dbReference type="Gene3D" id="3.20.20.370">
    <property type="entry name" value="Glycoside hydrolase/deacetylase"/>
    <property type="match status" value="1"/>
</dbReference>